<accession>A0ABQ9I5H0</accession>
<feature type="compositionally biased region" description="Polar residues" evidence="1">
    <location>
        <begin position="104"/>
        <end position="129"/>
    </location>
</feature>
<dbReference type="EMBL" id="JARBHB010000003">
    <property type="protein sequence ID" value="KAJ8891218.1"/>
    <property type="molecule type" value="Genomic_DNA"/>
</dbReference>
<name>A0ABQ9I5H0_9NEOP</name>
<reference evidence="2 3" key="1">
    <citation type="submission" date="2023-02" db="EMBL/GenBank/DDBJ databases">
        <title>LHISI_Scaffold_Assembly.</title>
        <authorList>
            <person name="Stuart O.P."/>
            <person name="Cleave R."/>
            <person name="Magrath M.J.L."/>
            <person name="Mikheyev A.S."/>
        </authorList>
    </citation>
    <scope>NUCLEOTIDE SEQUENCE [LARGE SCALE GENOMIC DNA]</scope>
    <source>
        <strain evidence="2">Daus_M_001</strain>
        <tissue evidence="2">Leg muscle</tissue>
    </source>
</reference>
<dbReference type="Proteomes" id="UP001159363">
    <property type="component" value="Chromosome 3"/>
</dbReference>
<protein>
    <submittedName>
        <fullName evidence="2">Uncharacterized protein</fullName>
    </submittedName>
</protein>
<sequence>MAHINHRHVAAAPVPSLGDSSKFQHILATSGAGGKPAVPLQDAMHSAPQRIKSHIGAQPSVGDPRIQHSALVVPASTPGGVRHAQSPPPPPPPPFHRPPVMYSGTATNTQNPPPTMRTNLITVPIQDSSGPAMERGKPPPMYHHYGGPAPPPPPPPQYSPYGVPPPPQPQPPPAYYPPAPQVGYQTSQYGAQTAAPPPPYQESAQQYSTPPPPPPQQWPHPSNPPTFYR</sequence>
<feature type="compositionally biased region" description="Pro residues" evidence="1">
    <location>
        <begin position="209"/>
        <end position="229"/>
    </location>
</feature>
<feature type="region of interest" description="Disordered" evidence="1">
    <location>
        <begin position="77"/>
        <end position="229"/>
    </location>
</feature>
<evidence type="ECO:0000313" key="3">
    <source>
        <dbReference type="Proteomes" id="UP001159363"/>
    </source>
</evidence>
<evidence type="ECO:0000256" key="1">
    <source>
        <dbReference type="SAM" id="MobiDB-lite"/>
    </source>
</evidence>
<evidence type="ECO:0000313" key="2">
    <source>
        <dbReference type="EMBL" id="KAJ8891218.1"/>
    </source>
</evidence>
<organism evidence="2 3">
    <name type="scientific">Dryococelus australis</name>
    <dbReference type="NCBI Taxonomy" id="614101"/>
    <lineage>
        <taxon>Eukaryota</taxon>
        <taxon>Metazoa</taxon>
        <taxon>Ecdysozoa</taxon>
        <taxon>Arthropoda</taxon>
        <taxon>Hexapoda</taxon>
        <taxon>Insecta</taxon>
        <taxon>Pterygota</taxon>
        <taxon>Neoptera</taxon>
        <taxon>Polyneoptera</taxon>
        <taxon>Phasmatodea</taxon>
        <taxon>Verophasmatodea</taxon>
        <taxon>Anareolatae</taxon>
        <taxon>Phasmatidae</taxon>
        <taxon>Eurycanthinae</taxon>
        <taxon>Dryococelus</taxon>
    </lineage>
</organism>
<proteinExistence type="predicted"/>
<feature type="compositionally biased region" description="Pro residues" evidence="1">
    <location>
        <begin position="148"/>
        <end position="180"/>
    </location>
</feature>
<comment type="caution">
    <text evidence="2">The sequence shown here is derived from an EMBL/GenBank/DDBJ whole genome shotgun (WGS) entry which is preliminary data.</text>
</comment>
<gene>
    <name evidence="2" type="ORF">PR048_010733</name>
</gene>
<feature type="compositionally biased region" description="Pro residues" evidence="1">
    <location>
        <begin position="86"/>
        <end position="97"/>
    </location>
</feature>
<keyword evidence="3" id="KW-1185">Reference proteome</keyword>